<protein>
    <recommendedName>
        <fullName evidence="1">HNH nuclease domain-containing protein</fullName>
    </recommendedName>
</protein>
<reference evidence="3" key="1">
    <citation type="submission" date="2015-02" db="EMBL/GenBank/DDBJ databases">
        <authorList>
            <person name="Chooi Y.-H."/>
        </authorList>
    </citation>
    <scope>NUCLEOTIDE SEQUENCE [LARGE SCALE GENOMIC DNA]</scope>
    <source>
        <strain evidence="3">strain Y</strain>
    </source>
</reference>
<sequence length="102" mass="11418">MKIETLMTRFNGRCLYCGVDVDPHGEPNAPNTATRDHFIPLSKGGARGATNTVLACNECNRAKGDMDPRKILFVWLRLDARGLLEIMEQCTAQASPRRRMLN</sequence>
<dbReference type="EMBL" id="LN829119">
    <property type="protein sequence ID" value="CPR16170.1"/>
    <property type="molecule type" value="Genomic_DNA"/>
</dbReference>
<dbReference type="InterPro" id="IPR002711">
    <property type="entry name" value="HNH"/>
</dbReference>
<dbReference type="PANTHER" id="PTHR33877:SF2">
    <property type="entry name" value="OS07G0170200 PROTEIN"/>
    <property type="match status" value="1"/>
</dbReference>
<dbReference type="PANTHER" id="PTHR33877">
    <property type="entry name" value="SLL1193 PROTEIN"/>
    <property type="match status" value="1"/>
</dbReference>
<dbReference type="GO" id="GO:0004519">
    <property type="term" value="F:endonuclease activity"/>
    <property type="evidence" value="ECO:0007669"/>
    <property type="project" value="InterPro"/>
</dbReference>
<dbReference type="GO" id="GO:0008270">
    <property type="term" value="F:zinc ion binding"/>
    <property type="evidence" value="ECO:0007669"/>
    <property type="project" value="InterPro"/>
</dbReference>
<dbReference type="SMART" id="SM00507">
    <property type="entry name" value="HNHc"/>
    <property type="match status" value="1"/>
</dbReference>
<gene>
    <name evidence="2" type="ORF">YBN1229_v1_0684</name>
</gene>
<dbReference type="InterPro" id="IPR003615">
    <property type="entry name" value="HNH_nuc"/>
</dbReference>
<dbReference type="InterPro" id="IPR052892">
    <property type="entry name" value="NA-targeting_endonuclease"/>
</dbReference>
<organism evidence="2 3">
    <name type="scientific">Candidatus Filomicrobium marinum</name>
    <dbReference type="NCBI Taxonomy" id="1608628"/>
    <lineage>
        <taxon>Bacteria</taxon>
        <taxon>Pseudomonadati</taxon>
        <taxon>Pseudomonadota</taxon>
        <taxon>Alphaproteobacteria</taxon>
        <taxon>Hyphomicrobiales</taxon>
        <taxon>Hyphomicrobiaceae</taxon>
        <taxon>Filomicrobium</taxon>
    </lineage>
</organism>
<feature type="domain" description="HNH nuclease" evidence="1">
    <location>
        <begin position="1"/>
        <end position="61"/>
    </location>
</feature>
<dbReference type="Gene3D" id="1.10.30.50">
    <property type="match status" value="1"/>
</dbReference>
<dbReference type="GO" id="GO:0003676">
    <property type="term" value="F:nucleic acid binding"/>
    <property type="evidence" value="ECO:0007669"/>
    <property type="project" value="InterPro"/>
</dbReference>
<dbReference type="OrthoDB" id="5292295at2"/>
<dbReference type="Proteomes" id="UP000033187">
    <property type="component" value="Chromosome 1"/>
</dbReference>
<dbReference type="RefSeq" id="WP_052743654.1">
    <property type="nucleotide sequence ID" value="NZ_LN829118.1"/>
</dbReference>
<evidence type="ECO:0000313" key="3">
    <source>
        <dbReference type="Proteomes" id="UP000033187"/>
    </source>
</evidence>
<proteinExistence type="predicted"/>
<dbReference type="AlphaFoldDB" id="A0A0D6JCB4"/>
<dbReference type="KEGG" id="fiy:BN1229_v1_0684"/>
<accession>A0A0D6JCB4</accession>
<evidence type="ECO:0000259" key="1">
    <source>
        <dbReference type="SMART" id="SM00507"/>
    </source>
</evidence>
<dbReference type="Pfam" id="PF01844">
    <property type="entry name" value="HNH"/>
    <property type="match status" value="1"/>
</dbReference>
<keyword evidence="3" id="KW-1185">Reference proteome</keyword>
<evidence type="ECO:0000313" key="2">
    <source>
        <dbReference type="EMBL" id="CPR16170.1"/>
    </source>
</evidence>
<name>A0A0D6JCB4_9HYPH</name>